<evidence type="ECO:0000313" key="3">
    <source>
        <dbReference type="Proteomes" id="UP001149079"/>
    </source>
</evidence>
<reference evidence="2" key="2">
    <citation type="journal article" date="2023" name="IMA Fungus">
        <title>Comparative genomic study of the Penicillium genus elucidates a diverse pangenome and 15 lateral gene transfer events.</title>
        <authorList>
            <person name="Petersen C."/>
            <person name="Sorensen T."/>
            <person name="Nielsen M.R."/>
            <person name="Sondergaard T.E."/>
            <person name="Sorensen J.L."/>
            <person name="Fitzpatrick D.A."/>
            <person name="Frisvad J.C."/>
            <person name="Nielsen K.L."/>
        </authorList>
    </citation>
    <scope>NUCLEOTIDE SEQUENCE</scope>
    <source>
        <strain evidence="2">IBT 22155</strain>
    </source>
</reference>
<comment type="caution">
    <text evidence="2">The sequence shown here is derived from an EMBL/GenBank/DDBJ whole genome shotgun (WGS) entry which is preliminary data.</text>
</comment>
<dbReference type="Proteomes" id="UP001149079">
    <property type="component" value="Unassembled WGS sequence"/>
</dbReference>
<proteinExistence type="predicted"/>
<keyword evidence="1" id="KW-1133">Transmembrane helix</keyword>
<keyword evidence="1" id="KW-0812">Transmembrane</keyword>
<dbReference type="RefSeq" id="XP_056518940.1">
    <property type="nucleotide sequence ID" value="XM_056669110.1"/>
</dbReference>
<dbReference type="AlphaFoldDB" id="A0A9W9KXN1"/>
<accession>A0A9W9KXN1</accession>
<reference evidence="2" key="1">
    <citation type="submission" date="2022-11" db="EMBL/GenBank/DDBJ databases">
        <authorList>
            <person name="Petersen C."/>
        </authorList>
    </citation>
    <scope>NUCLEOTIDE SEQUENCE</scope>
    <source>
        <strain evidence="2">IBT 22155</strain>
    </source>
</reference>
<dbReference type="InterPro" id="IPR036612">
    <property type="entry name" value="KH_dom_type_1_sf"/>
</dbReference>
<keyword evidence="3" id="KW-1185">Reference proteome</keyword>
<name>A0A9W9KXN1_9EURO</name>
<keyword evidence="1" id="KW-0472">Membrane</keyword>
<feature type="transmembrane region" description="Helical" evidence="1">
    <location>
        <begin position="47"/>
        <end position="67"/>
    </location>
</feature>
<organism evidence="2 3">
    <name type="scientific">Penicillium bovifimosum</name>
    <dbReference type="NCBI Taxonomy" id="126998"/>
    <lineage>
        <taxon>Eukaryota</taxon>
        <taxon>Fungi</taxon>
        <taxon>Dikarya</taxon>
        <taxon>Ascomycota</taxon>
        <taxon>Pezizomycotina</taxon>
        <taxon>Eurotiomycetes</taxon>
        <taxon>Eurotiomycetidae</taxon>
        <taxon>Eurotiales</taxon>
        <taxon>Aspergillaceae</taxon>
        <taxon>Penicillium</taxon>
    </lineage>
</organism>
<dbReference type="SUPFAM" id="SSF54791">
    <property type="entry name" value="Eukaryotic type KH-domain (KH-domain type I)"/>
    <property type="match status" value="1"/>
</dbReference>
<dbReference type="GO" id="GO:0003723">
    <property type="term" value="F:RNA binding"/>
    <property type="evidence" value="ECO:0007669"/>
    <property type="project" value="InterPro"/>
</dbReference>
<evidence type="ECO:0000313" key="2">
    <source>
        <dbReference type="EMBL" id="KAJ5124541.1"/>
    </source>
</evidence>
<dbReference type="GeneID" id="81408280"/>
<protein>
    <submittedName>
        <fullName evidence="2">K Homology domain type 1</fullName>
    </submittedName>
</protein>
<dbReference type="OrthoDB" id="245989at2759"/>
<gene>
    <name evidence="2" type="ORF">N7515_008366</name>
</gene>
<dbReference type="EMBL" id="JAPQKL010000006">
    <property type="protein sequence ID" value="KAJ5124541.1"/>
    <property type="molecule type" value="Genomic_DNA"/>
</dbReference>
<sequence>MLIGRGGDTRRGIESKFNVTLDIPKGAGGGGEGKLEMVPTKDAWRNFGLMWVFILFNIAACLSRLVYE</sequence>
<evidence type="ECO:0000256" key="1">
    <source>
        <dbReference type="SAM" id="Phobius"/>
    </source>
</evidence>